<dbReference type="UniPathway" id="UPA00035">
    <property type="reaction ID" value="UER00042"/>
</dbReference>
<reference evidence="11 12" key="1">
    <citation type="submission" date="2018-10" db="EMBL/GenBank/DDBJ databases">
        <title>Dokdonia luteus sp. nov., isolated from sea water.</title>
        <authorList>
            <person name="Zhou L.Y."/>
            <person name="Du Z.J."/>
        </authorList>
    </citation>
    <scope>NUCLEOTIDE SEQUENCE [LARGE SCALE GENOMIC DNA]</scope>
    <source>
        <strain evidence="11 12">SH27</strain>
    </source>
</reference>
<feature type="domain" description="N-(5'phosphoribosyl) anthranilate isomerase (PRAI)" evidence="10">
    <location>
        <begin position="112"/>
        <end position="221"/>
    </location>
</feature>
<dbReference type="SUPFAM" id="SSF51366">
    <property type="entry name" value="Ribulose-phoshate binding barrel"/>
    <property type="match status" value="1"/>
</dbReference>
<dbReference type="Gene3D" id="3.20.20.70">
    <property type="entry name" value="Aldolase class I"/>
    <property type="match status" value="1"/>
</dbReference>
<evidence type="ECO:0000256" key="2">
    <source>
        <dbReference type="ARBA" id="ARBA00004664"/>
    </source>
</evidence>
<evidence type="ECO:0000256" key="1">
    <source>
        <dbReference type="ARBA" id="ARBA00001164"/>
    </source>
</evidence>
<evidence type="ECO:0000256" key="6">
    <source>
        <dbReference type="ARBA" id="ARBA00022822"/>
    </source>
</evidence>
<accession>A0A3M0FU59</accession>
<dbReference type="GO" id="GO:0000162">
    <property type="term" value="P:L-tryptophan biosynthetic process"/>
    <property type="evidence" value="ECO:0007669"/>
    <property type="project" value="UniProtKB-UniRule"/>
</dbReference>
<evidence type="ECO:0000256" key="9">
    <source>
        <dbReference type="HAMAP-Rule" id="MF_00135"/>
    </source>
</evidence>
<proteinExistence type="inferred from homology"/>
<dbReference type="InterPro" id="IPR013785">
    <property type="entry name" value="Aldolase_TIM"/>
</dbReference>
<evidence type="ECO:0000313" key="12">
    <source>
        <dbReference type="Proteomes" id="UP000281985"/>
    </source>
</evidence>
<organism evidence="11 12">
    <name type="scientific">Dokdonia sinensis</name>
    <dbReference type="NCBI Taxonomy" id="2479847"/>
    <lineage>
        <taxon>Bacteria</taxon>
        <taxon>Pseudomonadati</taxon>
        <taxon>Bacteroidota</taxon>
        <taxon>Flavobacteriia</taxon>
        <taxon>Flavobacteriales</taxon>
        <taxon>Flavobacteriaceae</taxon>
        <taxon>Dokdonia</taxon>
    </lineage>
</organism>
<dbReference type="PANTHER" id="PTHR42894">
    <property type="entry name" value="N-(5'-PHOSPHORIBOSYL)ANTHRANILATE ISOMERASE"/>
    <property type="match status" value="1"/>
</dbReference>
<evidence type="ECO:0000256" key="7">
    <source>
        <dbReference type="ARBA" id="ARBA00023141"/>
    </source>
</evidence>
<feature type="domain" description="N-(5'phosphoribosyl) anthranilate isomerase (PRAI)" evidence="10">
    <location>
        <begin position="12"/>
        <end position="88"/>
    </location>
</feature>
<evidence type="ECO:0000256" key="3">
    <source>
        <dbReference type="ARBA" id="ARBA00012572"/>
    </source>
</evidence>
<name>A0A3M0FU59_9FLAO</name>
<dbReference type="EC" id="5.3.1.24" evidence="3 9"/>
<keyword evidence="6 9" id="KW-0822">Tryptophan biosynthesis</keyword>
<dbReference type="InterPro" id="IPR011060">
    <property type="entry name" value="RibuloseP-bd_barrel"/>
</dbReference>
<comment type="catalytic activity">
    <reaction evidence="1 9">
        <text>N-(5-phospho-beta-D-ribosyl)anthranilate = 1-(2-carboxyphenylamino)-1-deoxy-D-ribulose 5-phosphate</text>
        <dbReference type="Rhea" id="RHEA:21540"/>
        <dbReference type="ChEBI" id="CHEBI:18277"/>
        <dbReference type="ChEBI" id="CHEBI:58613"/>
        <dbReference type="EC" id="5.3.1.24"/>
    </reaction>
</comment>
<dbReference type="CDD" id="cd00405">
    <property type="entry name" value="PRAI"/>
    <property type="match status" value="1"/>
</dbReference>
<comment type="pathway">
    <text evidence="2 9">Amino-acid biosynthesis; L-tryptophan biosynthesis; L-tryptophan from chorismate: step 3/5.</text>
</comment>
<dbReference type="InterPro" id="IPR001240">
    <property type="entry name" value="PRAI_dom"/>
</dbReference>
<evidence type="ECO:0000256" key="4">
    <source>
        <dbReference type="ARBA" id="ARBA00022272"/>
    </source>
</evidence>
<comment type="caution">
    <text evidence="11">The sequence shown here is derived from an EMBL/GenBank/DDBJ whole genome shotgun (WGS) entry which is preliminary data.</text>
</comment>
<dbReference type="PANTHER" id="PTHR42894:SF1">
    <property type="entry name" value="N-(5'-PHOSPHORIBOSYL)ANTHRANILATE ISOMERASE"/>
    <property type="match status" value="1"/>
</dbReference>
<evidence type="ECO:0000259" key="10">
    <source>
        <dbReference type="Pfam" id="PF00697"/>
    </source>
</evidence>
<evidence type="ECO:0000256" key="8">
    <source>
        <dbReference type="ARBA" id="ARBA00023235"/>
    </source>
</evidence>
<sequence length="231" mass="25976">MKLKICGMKFNTQEVAVLQPDYLGFIFYGKSKRDFEGMEIPDLPVGIKKVGVFVDAELAFAKAQIEKYKLDIVQLHGDESPAYVNALRLRSELGKPDEDPDPSRKVEVPALSGVEVWKVFGIKDTFDFNRLKPYEGIVNAFLFDTKGKEKGGNGYTFNWEVLMNYTSKTPMILSGGIGLDEIEKIKDILATDLPIIALDVNSKFEKEPGMKDIKNLEKFKQAMAEITPLRS</sequence>
<dbReference type="HAMAP" id="MF_00135">
    <property type="entry name" value="PRAI"/>
    <property type="match status" value="1"/>
</dbReference>
<dbReference type="Pfam" id="PF00697">
    <property type="entry name" value="PRAI"/>
    <property type="match status" value="2"/>
</dbReference>
<comment type="similarity">
    <text evidence="9">Belongs to the TrpF family.</text>
</comment>
<dbReference type="InterPro" id="IPR044643">
    <property type="entry name" value="TrpF_fam"/>
</dbReference>
<dbReference type="EMBL" id="REFV01000021">
    <property type="protein sequence ID" value="RMB56191.1"/>
    <property type="molecule type" value="Genomic_DNA"/>
</dbReference>
<gene>
    <name evidence="9" type="primary">trpF</name>
    <name evidence="11" type="ORF">EAX61_15590</name>
</gene>
<dbReference type="OrthoDB" id="9786954at2"/>
<dbReference type="AlphaFoldDB" id="A0A3M0FU59"/>
<keyword evidence="12" id="KW-1185">Reference proteome</keyword>
<keyword evidence="7 9" id="KW-0057">Aromatic amino acid biosynthesis</keyword>
<protein>
    <recommendedName>
        <fullName evidence="4 9">N-(5'-phosphoribosyl)anthranilate isomerase</fullName>
        <shortName evidence="9">PRAI</shortName>
        <ecNumber evidence="3 9">5.3.1.24</ecNumber>
    </recommendedName>
</protein>
<keyword evidence="8 9" id="KW-0413">Isomerase</keyword>
<keyword evidence="5 9" id="KW-0028">Amino-acid biosynthesis</keyword>
<dbReference type="GO" id="GO:0004640">
    <property type="term" value="F:phosphoribosylanthranilate isomerase activity"/>
    <property type="evidence" value="ECO:0007669"/>
    <property type="project" value="UniProtKB-UniRule"/>
</dbReference>
<dbReference type="Proteomes" id="UP000281985">
    <property type="component" value="Unassembled WGS sequence"/>
</dbReference>
<evidence type="ECO:0000256" key="5">
    <source>
        <dbReference type="ARBA" id="ARBA00022605"/>
    </source>
</evidence>
<evidence type="ECO:0000313" key="11">
    <source>
        <dbReference type="EMBL" id="RMB56191.1"/>
    </source>
</evidence>